<sequence length="444" mass="45964">MLTRAVDPIISEVFAALDTALGGETAPLGVAVSGGGDSMALLHLADAWATARGRALEVATVDHGLRAESAAEARLVGGAAGALGRPHEALEWRGWAGRGNLQAEARAARRRLLSAWAARRGLAAIALGHTMDDQAETVLLRLGRGAGVDGLSAMAARAEAAGAIWLRPLLGIRRAALRDWLRGRGVAWIEDPSNEDMRFDRVRARRSLSALAPLGVTAEGLSATAERMRGAREALDHGAAALAAKAAQWGACGELRLALPPLRAAPRELARRLLRSGLTRAAGAEYGPRAEAEAQLMNAMFAYKLGGGRSLHGCLIRPDGPLHVVISREEAAVDAAPAPLGAEGLIWDGRFLVAITPSADDECDAAVAPLGEAGARRLAELSGAGLWRAPQHWAAAPRAARLTTPALWRGGKLKAAPLAEYGAGATARFMAAGDGWPAACGAGG</sequence>
<dbReference type="Proteomes" id="UP000503336">
    <property type="component" value="Chromosome"/>
</dbReference>
<dbReference type="InterPro" id="IPR011063">
    <property type="entry name" value="TilS/TtcA_N"/>
</dbReference>
<evidence type="ECO:0000256" key="2">
    <source>
        <dbReference type="ARBA" id="ARBA00022694"/>
    </source>
</evidence>
<dbReference type="GO" id="GO:0005737">
    <property type="term" value="C:cytoplasm"/>
    <property type="evidence" value="ECO:0007669"/>
    <property type="project" value="UniProtKB-SubCell"/>
</dbReference>
<keyword evidence="3 6" id="KW-0547">Nucleotide-binding</keyword>
<dbReference type="Gene3D" id="3.40.50.620">
    <property type="entry name" value="HUPs"/>
    <property type="match status" value="1"/>
</dbReference>
<dbReference type="EMBL" id="CP049056">
    <property type="protein sequence ID" value="QIE55300.1"/>
    <property type="molecule type" value="Genomic_DNA"/>
</dbReference>
<dbReference type="SUPFAM" id="SSF52402">
    <property type="entry name" value="Adenine nucleotide alpha hydrolases-like"/>
    <property type="match status" value="1"/>
</dbReference>
<feature type="binding site" evidence="6">
    <location>
        <begin position="33"/>
        <end position="38"/>
    </location>
    <ligand>
        <name>ATP</name>
        <dbReference type="ChEBI" id="CHEBI:30616"/>
    </ligand>
</feature>
<dbReference type="PANTHER" id="PTHR43033">
    <property type="entry name" value="TRNA(ILE)-LYSIDINE SYNTHASE-RELATED"/>
    <property type="match status" value="1"/>
</dbReference>
<keyword evidence="9" id="KW-1185">Reference proteome</keyword>
<comment type="function">
    <text evidence="6">Ligates lysine onto the cytidine present at position 34 of the AUA codon-specific tRNA(Ile) that contains the anticodon CAU, in an ATP-dependent manner. Cytidine is converted to lysidine, thus changing the amino acid specificity of the tRNA from methionine to isoleucine.</text>
</comment>
<dbReference type="InterPro" id="IPR012795">
    <property type="entry name" value="tRNA_Ile_lys_synt_N"/>
</dbReference>
<comment type="similarity">
    <text evidence="6">Belongs to the tRNA(Ile)-lysidine synthase family.</text>
</comment>
<dbReference type="HAMAP" id="MF_01161">
    <property type="entry name" value="tRNA_Ile_lys_synt"/>
    <property type="match status" value="1"/>
</dbReference>
<protein>
    <recommendedName>
        <fullName evidence="6">tRNA(Ile)-lysidine synthase</fullName>
        <ecNumber evidence="6">6.3.4.19</ecNumber>
    </recommendedName>
    <alternativeName>
        <fullName evidence="6">tRNA(Ile)-2-lysyl-cytidine synthase</fullName>
    </alternativeName>
    <alternativeName>
        <fullName evidence="6">tRNA(Ile)-lysidine synthetase</fullName>
    </alternativeName>
</protein>
<keyword evidence="2 6" id="KW-0819">tRNA processing</keyword>
<evidence type="ECO:0000256" key="1">
    <source>
        <dbReference type="ARBA" id="ARBA00022598"/>
    </source>
</evidence>
<dbReference type="PANTHER" id="PTHR43033:SF1">
    <property type="entry name" value="TRNA(ILE)-LYSIDINE SYNTHASE-RELATED"/>
    <property type="match status" value="1"/>
</dbReference>
<evidence type="ECO:0000256" key="6">
    <source>
        <dbReference type="HAMAP-Rule" id="MF_01161"/>
    </source>
</evidence>
<dbReference type="CDD" id="cd01992">
    <property type="entry name" value="TilS_N"/>
    <property type="match status" value="1"/>
</dbReference>
<evidence type="ECO:0000256" key="3">
    <source>
        <dbReference type="ARBA" id="ARBA00022741"/>
    </source>
</evidence>
<organism evidence="8 9">
    <name type="scientific">Pikeienuella piscinae</name>
    <dbReference type="NCBI Taxonomy" id="2748098"/>
    <lineage>
        <taxon>Bacteria</taxon>
        <taxon>Pseudomonadati</taxon>
        <taxon>Pseudomonadota</taxon>
        <taxon>Alphaproteobacteria</taxon>
        <taxon>Rhodobacterales</taxon>
        <taxon>Paracoccaceae</taxon>
        <taxon>Pikeienuella</taxon>
    </lineage>
</organism>
<comment type="subcellular location">
    <subcellularLocation>
        <location evidence="6">Cytoplasm</location>
    </subcellularLocation>
</comment>
<evidence type="ECO:0000313" key="9">
    <source>
        <dbReference type="Proteomes" id="UP000503336"/>
    </source>
</evidence>
<dbReference type="NCBIfam" id="TIGR02432">
    <property type="entry name" value="lysidine_TilS_N"/>
    <property type="match status" value="1"/>
</dbReference>
<keyword evidence="4 6" id="KW-0067">ATP-binding</keyword>
<reference evidence="8 9" key="1">
    <citation type="submission" date="2020-02" db="EMBL/GenBank/DDBJ databases">
        <title>complete genome sequence of Rhodobacteraceae bacterium.</title>
        <authorList>
            <person name="Park J."/>
            <person name="Kim Y.-S."/>
            <person name="Kim K.-H."/>
        </authorList>
    </citation>
    <scope>NUCLEOTIDE SEQUENCE [LARGE SCALE GENOMIC DNA]</scope>
    <source>
        <strain evidence="8 9">RR4-56</strain>
    </source>
</reference>
<evidence type="ECO:0000256" key="5">
    <source>
        <dbReference type="ARBA" id="ARBA00048539"/>
    </source>
</evidence>
<dbReference type="EC" id="6.3.4.19" evidence="6"/>
<keyword evidence="6" id="KW-0963">Cytoplasm</keyword>
<comment type="catalytic activity">
    <reaction evidence="5 6">
        <text>cytidine(34) in tRNA(Ile2) + L-lysine + ATP = lysidine(34) in tRNA(Ile2) + AMP + diphosphate + H(+)</text>
        <dbReference type="Rhea" id="RHEA:43744"/>
        <dbReference type="Rhea" id="RHEA-COMP:10625"/>
        <dbReference type="Rhea" id="RHEA-COMP:10670"/>
        <dbReference type="ChEBI" id="CHEBI:15378"/>
        <dbReference type="ChEBI" id="CHEBI:30616"/>
        <dbReference type="ChEBI" id="CHEBI:32551"/>
        <dbReference type="ChEBI" id="CHEBI:33019"/>
        <dbReference type="ChEBI" id="CHEBI:82748"/>
        <dbReference type="ChEBI" id="CHEBI:83665"/>
        <dbReference type="ChEBI" id="CHEBI:456215"/>
        <dbReference type="EC" id="6.3.4.19"/>
    </reaction>
</comment>
<accession>A0A7L5BTG2</accession>
<name>A0A7L5BTG2_9RHOB</name>
<dbReference type="KEGG" id="hdh:G5B40_07435"/>
<gene>
    <name evidence="6 8" type="primary">tilS</name>
    <name evidence="8" type="ORF">G5B40_07435</name>
</gene>
<evidence type="ECO:0000256" key="4">
    <source>
        <dbReference type="ARBA" id="ARBA00022840"/>
    </source>
</evidence>
<keyword evidence="1 6" id="KW-0436">Ligase</keyword>
<evidence type="ECO:0000313" key="8">
    <source>
        <dbReference type="EMBL" id="QIE55300.1"/>
    </source>
</evidence>
<feature type="domain" description="tRNA(Ile)-lysidine/2-thiocytidine synthase N-terminal" evidence="7">
    <location>
        <begin position="29"/>
        <end position="206"/>
    </location>
</feature>
<dbReference type="InterPro" id="IPR012094">
    <property type="entry name" value="tRNA_Ile_lys_synt"/>
</dbReference>
<dbReference type="GO" id="GO:0005524">
    <property type="term" value="F:ATP binding"/>
    <property type="evidence" value="ECO:0007669"/>
    <property type="project" value="UniProtKB-UniRule"/>
</dbReference>
<comment type="domain">
    <text evidence="6">The N-terminal region contains the highly conserved SGGXDS motif, predicted to be a P-loop motif involved in ATP binding.</text>
</comment>
<dbReference type="Pfam" id="PF01171">
    <property type="entry name" value="ATP_bind_3"/>
    <property type="match status" value="1"/>
</dbReference>
<dbReference type="RefSeq" id="WP_165096998.1">
    <property type="nucleotide sequence ID" value="NZ_CP049056.1"/>
</dbReference>
<dbReference type="InterPro" id="IPR014729">
    <property type="entry name" value="Rossmann-like_a/b/a_fold"/>
</dbReference>
<dbReference type="AlphaFoldDB" id="A0A7L5BTG2"/>
<dbReference type="GO" id="GO:0032267">
    <property type="term" value="F:tRNA(Ile)-lysidine synthase activity"/>
    <property type="evidence" value="ECO:0007669"/>
    <property type="project" value="UniProtKB-EC"/>
</dbReference>
<evidence type="ECO:0000259" key="7">
    <source>
        <dbReference type="Pfam" id="PF01171"/>
    </source>
</evidence>
<proteinExistence type="inferred from homology"/>
<dbReference type="GO" id="GO:0006400">
    <property type="term" value="P:tRNA modification"/>
    <property type="evidence" value="ECO:0007669"/>
    <property type="project" value="UniProtKB-UniRule"/>
</dbReference>